<dbReference type="GO" id="GO:0046854">
    <property type="term" value="P:phosphatidylinositol phosphate biosynthetic process"/>
    <property type="evidence" value="ECO:0007669"/>
    <property type="project" value="TreeGrafter"/>
</dbReference>
<feature type="compositionally biased region" description="Polar residues" evidence="13">
    <location>
        <begin position="340"/>
        <end position="350"/>
    </location>
</feature>
<comment type="catalytic activity">
    <reaction evidence="9">
        <text>a 1,2-diacyl-sn-glycero-3-phospho-(1D-myo-inositol-5-phosphate) + ATP = a 1,2-diacyl-sn-glycero-3-phospho-(1D-myo-inositol-4,5-bisphosphate) + ADP + H(+)</text>
        <dbReference type="Rhea" id="RHEA:12280"/>
        <dbReference type="ChEBI" id="CHEBI:15378"/>
        <dbReference type="ChEBI" id="CHEBI:30616"/>
        <dbReference type="ChEBI" id="CHEBI:57795"/>
        <dbReference type="ChEBI" id="CHEBI:58456"/>
        <dbReference type="ChEBI" id="CHEBI:456216"/>
        <dbReference type="EC" id="2.7.1.149"/>
    </reaction>
    <physiologicalReaction direction="left-to-right" evidence="9">
        <dbReference type="Rhea" id="RHEA:12281"/>
    </physiologicalReaction>
</comment>
<evidence type="ECO:0000256" key="9">
    <source>
        <dbReference type="ARBA" id="ARBA00036698"/>
    </source>
</evidence>
<dbReference type="GO" id="GO:0005737">
    <property type="term" value="C:cytoplasm"/>
    <property type="evidence" value="ECO:0007669"/>
    <property type="project" value="UniProtKB-SubCell"/>
</dbReference>
<dbReference type="Proteomes" id="UP000015104">
    <property type="component" value="Unassembled WGS sequence"/>
</dbReference>
<evidence type="ECO:0000256" key="11">
    <source>
        <dbReference type="ARBA" id="ARBA00039039"/>
    </source>
</evidence>
<evidence type="ECO:0000256" key="6">
    <source>
        <dbReference type="ARBA" id="ARBA00022840"/>
    </source>
</evidence>
<evidence type="ECO:0000313" key="16">
    <source>
        <dbReference type="Proteomes" id="UP000015104"/>
    </source>
</evidence>
<dbReference type="Gene3D" id="3.30.800.10">
    <property type="entry name" value="Phosphatidylinositol Phosphate Kinase II Beta"/>
    <property type="match status" value="1"/>
</dbReference>
<dbReference type="eggNOG" id="KOG0229">
    <property type="taxonomic scope" value="Eukaryota"/>
</dbReference>
<dbReference type="AlphaFoldDB" id="T1JZK6"/>
<dbReference type="EMBL" id="CAEY01001120">
    <property type="status" value="NOT_ANNOTATED_CDS"/>
    <property type="molecule type" value="Genomic_DNA"/>
</dbReference>
<dbReference type="InterPro" id="IPR023610">
    <property type="entry name" value="PInositol-4/5-P-5/4-kinase"/>
</dbReference>
<dbReference type="PANTHER" id="PTHR23086:SF8">
    <property type="entry name" value="PHOSPHATIDYLINOSITOL 5-PHOSPHATE 4-KINASE, ISOFORM A"/>
    <property type="match status" value="1"/>
</dbReference>
<keyword evidence="2" id="KW-0963">Cytoplasm</keyword>
<evidence type="ECO:0000256" key="10">
    <source>
        <dbReference type="ARBA" id="ARBA00036950"/>
    </source>
</evidence>
<sequence>MSYKGSSKLKKKHLKVKHQKAKVFRASEPLLSVFMWGINHTINELTHVNIPVMLMPDDFKAYTKIRVDNHLFNKENMPSHFKFKEYCPLVFRNLRERFCISDTEYLRSLTKCQPEAFGESSGRSGARFYGSYDNFLLLKTLTSEEVEQMHSFLKSYHPYVVERHGKTLLPQYLGMYRITVEATETYVVVIRNILSAPIPIHKKYDLKGSTVDREASEKEREKPLPTLKDNDFVKDAITLQLPSQAKQNFLTMLEADTKFLSGMNLMDYSLCLGIHDCDKYEQELVEYAASGNACSEEDDGESSGGNQGSLPPIPGSPSASGTGDLPMVPTPPDSPRLQHKSSNASENELSNKGPIDPKRDIYAIESNPESGKKEIYFMGLVDILTQYGLRKRTAQAAKSVKHGTSAEISTVHPDQYGKRLCDFICKSIV</sequence>
<evidence type="ECO:0000256" key="12">
    <source>
        <dbReference type="PROSITE-ProRule" id="PRU00781"/>
    </source>
</evidence>
<evidence type="ECO:0000256" key="8">
    <source>
        <dbReference type="ARBA" id="ARBA00036478"/>
    </source>
</evidence>
<dbReference type="InterPro" id="IPR027484">
    <property type="entry name" value="PInositol-4-P-5-kinase_N"/>
</dbReference>
<evidence type="ECO:0000256" key="5">
    <source>
        <dbReference type="ARBA" id="ARBA00022777"/>
    </source>
</evidence>
<dbReference type="STRING" id="32264.T1JZK6"/>
<comment type="catalytic activity">
    <reaction evidence="8">
        <text>1,2-dihexadecanoyl-sn-glycero-3-phospho-(1D-myo-inositol-5-phosphate) + ATP = 1,2-dihexadecanoyl-sn-glycero-3-phospho-(1D-myo-inositol-4,5-bisphosphate) + ADP + H(+)</text>
        <dbReference type="Rhea" id="RHEA:55992"/>
        <dbReference type="ChEBI" id="CHEBI:15378"/>
        <dbReference type="ChEBI" id="CHEBI:30616"/>
        <dbReference type="ChEBI" id="CHEBI:83423"/>
        <dbReference type="ChEBI" id="CHEBI:84968"/>
        <dbReference type="ChEBI" id="CHEBI:456216"/>
    </reaction>
    <physiologicalReaction direction="left-to-right" evidence="8">
        <dbReference type="Rhea" id="RHEA:55993"/>
    </physiologicalReaction>
</comment>
<dbReference type="GO" id="GO:0005886">
    <property type="term" value="C:plasma membrane"/>
    <property type="evidence" value="ECO:0007669"/>
    <property type="project" value="TreeGrafter"/>
</dbReference>
<reference evidence="16" key="1">
    <citation type="submission" date="2011-08" db="EMBL/GenBank/DDBJ databases">
        <authorList>
            <person name="Rombauts S."/>
        </authorList>
    </citation>
    <scope>NUCLEOTIDE SEQUENCE</scope>
    <source>
        <strain evidence="16">London</strain>
    </source>
</reference>
<dbReference type="GO" id="GO:0016309">
    <property type="term" value="F:1-phosphatidylinositol-5-phosphate 4-kinase activity"/>
    <property type="evidence" value="ECO:0007669"/>
    <property type="project" value="UniProtKB-EC"/>
</dbReference>
<evidence type="ECO:0000256" key="3">
    <source>
        <dbReference type="ARBA" id="ARBA00022679"/>
    </source>
</evidence>
<keyword evidence="6 12" id="KW-0067">ATP-binding</keyword>
<evidence type="ECO:0000256" key="7">
    <source>
        <dbReference type="ARBA" id="ARBA00023098"/>
    </source>
</evidence>
<dbReference type="SMART" id="SM00330">
    <property type="entry name" value="PIPKc"/>
    <property type="match status" value="1"/>
</dbReference>
<keyword evidence="4 12" id="KW-0547">Nucleotide-binding</keyword>
<dbReference type="InterPro" id="IPR002498">
    <property type="entry name" value="PInositol-4-P-4/5-kinase_core"/>
</dbReference>
<dbReference type="CDD" id="cd17305">
    <property type="entry name" value="PIPKc_PIP5KII"/>
    <property type="match status" value="1"/>
</dbReference>
<dbReference type="SUPFAM" id="SSF56104">
    <property type="entry name" value="SAICAR synthase-like"/>
    <property type="match status" value="1"/>
</dbReference>
<comment type="catalytic activity">
    <reaction evidence="10">
        <text>1,2-dihexadecanoyl-sn-glycero-3-phospho-(1D-myo-inositol-5-phosphate) + GTP = 1,2-dihexadecanoyl-sn-glycero-3-phospho-(1D-myo-inositol-4,5-bisphosphate) + GDP + H(+)</text>
        <dbReference type="Rhea" id="RHEA:55964"/>
        <dbReference type="ChEBI" id="CHEBI:15378"/>
        <dbReference type="ChEBI" id="CHEBI:37565"/>
        <dbReference type="ChEBI" id="CHEBI:58189"/>
        <dbReference type="ChEBI" id="CHEBI:83423"/>
        <dbReference type="ChEBI" id="CHEBI:84968"/>
    </reaction>
    <physiologicalReaction direction="left-to-right" evidence="10">
        <dbReference type="Rhea" id="RHEA:55965"/>
    </physiologicalReaction>
</comment>
<evidence type="ECO:0000256" key="13">
    <source>
        <dbReference type="SAM" id="MobiDB-lite"/>
    </source>
</evidence>
<dbReference type="PROSITE" id="PS51455">
    <property type="entry name" value="PIPK"/>
    <property type="match status" value="1"/>
</dbReference>
<dbReference type="InterPro" id="IPR027483">
    <property type="entry name" value="PInositol-4-P-4/5-kinase_C_sf"/>
</dbReference>
<feature type="region of interest" description="Disordered" evidence="13">
    <location>
        <begin position="293"/>
        <end position="359"/>
    </location>
</feature>
<dbReference type="GO" id="GO:0016308">
    <property type="term" value="F:1-phosphatidylinositol-4-phosphate 5-kinase activity"/>
    <property type="evidence" value="ECO:0007669"/>
    <property type="project" value="TreeGrafter"/>
</dbReference>
<comment type="subcellular location">
    <subcellularLocation>
        <location evidence="1">Cytoplasm</location>
    </subcellularLocation>
</comment>
<dbReference type="PANTHER" id="PTHR23086">
    <property type="entry name" value="PHOSPHATIDYLINOSITOL-4-PHOSPHATE 5-KINASE"/>
    <property type="match status" value="1"/>
</dbReference>
<evidence type="ECO:0000256" key="1">
    <source>
        <dbReference type="ARBA" id="ARBA00004496"/>
    </source>
</evidence>
<dbReference type="EnsemblMetazoa" id="tetur03g04280.1">
    <property type="protein sequence ID" value="tetur03g04280.1"/>
    <property type="gene ID" value="tetur03g04280"/>
</dbReference>
<organism evidence="15 16">
    <name type="scientific">Tetranychus urticae</name>
    <name type="common">Two-spotted spider mite</name>
    <dbReference type="NCBI Taxonomy" id="32264"/>
    <lineage>
        <taxon>Eukaryota</taxon>
        <taxon>Metazoa</taxon>
        <taxon>Ecdysozoa</taxon>
        <taxon>Arthropoda</taxon>
        <taxon>Chelicerata</taxon>
        <taxon>Arachnida</taxon>
        <taxon>Acari</taxon>
        <taxon>Acariformes</taxon>
        <taxon>Trombidiformes</taxon>
        <taxon>Prostigmata</taxon>
        <taxon>Eleutherengona</taxon>
        <taxon>Raphignathae</taxon>
        <taxon>Tetranychoidea</taxon>
        <taxon>Tetranychidae</taxon>
        <taxon>Tetranychus</taxon>
    </lineage>
</organism>
<dbReference type="GO" id="GO:0005524">
    <property type="term" value="F:ATP binding"/>
    <property type="evidence" value="ECO:0007669"/>
    <property type="project" value="UniProtKB-UniRule"/>
</dbReference>
<dbReference type="FunFam" id="3.30.800.10:FF:000002">
    <property type="entry name" value="Phosphatidylinositol 5-phosphate 4-kinase type-2 beta"/>
    <property type="match status" value="1"/>
</dbReference>
<evidence type="ECO:0000256" key="4">
    <source>
        <dbReference type="ARBA" id="ARBA00022741"/>
    </source>
</evidence>
<dbReference type="KEGG" id="tut:107359205"/>
<proteinExistence type="predicted"/>
<dbReference type="OrthoDB" id="20783at2759"/>
<dbReference type="Gene3D" id="3.30.810.10">
    <property type="entry name" value="2-Layer Sandwich"/>
    <property type="match status" value="2"/>
</dbReference>
<dbReference type="OMA" id="DYSPMCY"/>
<evidence type="ECO:0000313" key="15">
    <source>
        <dbReference type="EnsemblMetazoa" id="tetur03g04280.1"/>
    </source>
</evidence>
<protein>
    <recommendedName>
        <fullName evidence="11">1-phosphatidylinositol-5-phosphate 4-kinase</fullName>
        <ecNumber evidence="11">2.7.1.149</ecNumber>
    </recommendedName>
</protein>
<reference evidence="15" key="2">
    <citation type="submission" date="2015-06" db="UniProtKB">
        <authorList>
            <consortium name="EnsemblMetazoa"/>
        </authorList>
    </citation>
    <scope>IDENTIFICATION</scope>
</reference>
<gene>
    <name evidence="15" type="primary">107359205</name>
</gene>
<evidence type="ECO:0000256" key="2">
    <source>
        <dbReference type="ARBA" id="ARBA00022490"/>
    </source>
</evidence>
<feature type="domain" description="PIPK" evidence="14">
    <location>
        <begin position="26"/>
        <end position="428"/>
    </location>
</feature>
<keyword evidence="3 12" id="KW-0808">Transferase</keyword>
<accession>T1JZK6</accession>
<dbReference type="EC" id="2.7.1.149" evidence="11"/>
<evidence type="ECO:0000259" key="14">
    <source>
        <dbReference type="PROSITE" id="PS51455"/>
    </source>
</evidence>
<keyword evidence="16" id="KW-1185">Reference proteome</keyword>
<dbReference type="Pfam" id="PF01504">
    <property type="entry name" value="PIP5K"/>
    <property type="match status" value="1"/>
</dbReference>
<keyword evidence="7" id="KW-0443">Lipid metabolism</keyword>
<dbReference type="HOGENOM" id="CLU_004312_7_0_1"/>
<name>T1JZK6_TETUR</name>
<keyword evidence="5 12" id="KW-0418">Kinase</keyword>